<dbReference type="PANTHER" id="PTHR43318">
    <property type="entry name" value="UDP-N-ACETYLGLUCOSAMINE 4,6-DEHYDRATASE"/>
    <property type="match status" value="1"/>
</dbReference>
<dbReference type="KEGG" id="ppsc:EHS13_08470"/>
<protein>
    <submittedName>
        <fullName evidence="3">SDR family NAD(P)-dependent oxidoreductase</fullName>
    </submittedName>
</protein>
<name>A0A6B8RFL7_9BACL</name>
<proteinExistence type="inferred from homology"/>
<dbReference type="SUPFAM" id="SSF51735">
    <property type="entry name" value="NAD(P)-binding Rossmann-fold domains"/>
    <property type="match status" value="1"/>
</dbReference>
<comment type="similarity">
    <text evidence="1">Belongs to the polysaccharide synthase family.</text>
</comment>
<dbReference type="PANTHER" id="PTHR43318:SF2">
    <property type="entry name" value="UDP-N-ACETYLGLUCOSAMINE 4,6-DEHYDRATASE (INVERTING)"/>
    <property type="match status" value="1"/>
</dbReference>
<evidence type="ECO:0000313" key="3">
    <source>
        <dbReference type="EMBL" id="QGQ94909.1"/>
    </source>
</evidence>
<dbReference type="Proteomes" id="UP000426246">
    <property type="component" value="Chromosome"/>
</dbReference>
<dbReference type="CDD" id="cd05237">
    <property type="entry name" value="UDP_invert_4-6DH_SDR_e"/>
    <property type="match status" value="1"/>
</dbReference>
<dbReference type="EMBL" id="CP034235">
    <property type="protein sequence ID" value="QGQ94909.1"/>
    <property type="molecule type" value="Genomic_DNA"/>
</dbReference>
<accession>A0A6B8RFL7</accession>
<dbReference type="InterPro" id="IPR036291">
    <property type="entry name" value="NAD(P)-bd_dom_sf"/>
</dbReference>
<gene>
    <name evidence="3" type="ORF">EHS13_08470</name>
</gene>
<evidence type="ECO:0000313" key="4">
    <source>
        <dbReference type="Proteomes" id="UP000426246"/>
    </source>
</evidence>
<sequence>MFENAIVLVTGGTGTWGYELVTQLLSQNAKKIIVYSRSESNQVAMKRAFENPKLSFCIGDVRDREALNKACEGVDYVFHLAALKHVPVCEDQPFEALKTNLIGTQNVIEAAIENKVKKVINVSTDKAVDPINFYGMTKAIGEKLMVYANLLNTETKFICVRGGNLLGSNGSVLQLFIDQIKEKKQIGITDKRMSRFFLTPQKATEFLLKAANDGIGGEIFVITMPACTILDLAEVLMEAYGDNSLGVVELGIRSGEKLHENLISEYEIQNTYIYDKQYLIVLPTMNIPNLQAYYSDLSSRATKTYCSTDYLMTKDEIKRMLTKGGFIA</sequence>
<dbReference type="RefSeq" id="WP_155699920.1">
    <property type="nucleotide sequence ID" value="NZ_CP034235.1"/>
</dbReference>
<dbReference type="AlphaFoldDB" id="A0A6B8RFL7"/>
<dbReference type="OrthoDB" id="9803111at2"/>
<evidence type="ECO:0000259" key="2">
    <source>
        <dbReference type="Pfam" id="PF02719"/>
    </source>
</evidence>
<dbReference type="Pfam" id="PF02719">
    <property type="entry name" value="Polysacc_synt_2"/>
    <property type="match status" value="1"/>
</dbReference>
<evidence type="ECO:0000256" key="1">
    <source>
        <dbReference type="ARBA" id="ARBA00007430"/>
    </source>
</evidence>
<organism evidence="3 4">
    <name type="scientific">Paenibacillus psychroresistens</name>
    <dbReference type="NCBI Taxonomy" id="1778678"/>
    <lineage>
        <taxon>Bacteria</taxon>
        <taxon>Bacillati</taxon>
        <taxon>Bacillota</taxon>
        <taxon>Bacilli</taxon>
        <taxon>Bacillales</taxon>
        <taxon>Paenibacillaceae</taxon>
        <taxon>Paenibacillus</taxon>
    </lineage>
</organism>
<dbReference type="InterPro" id="IPR003869">
    <property type="entry name" value="Polysac_CapD-like"/>
</dbReference>
<reference evidence="4" key="1">
    <citation type="submission" date="2018-11" db="EMBL/GenBank/DDBJ databases">
        <title>Complete genome sequence of Paenibacillus sp. ML311-T8.</title>
        <authorList>
            <person name="Nam Y.-D."/>
            <person name="Kang J."/>
            <person name="Chung W.-H."/>
            <person name="Park Y.S."/>
        </authorList>
    </citation>
    <scope>NUCLEOTIDE SEQUENCE [LARGE SCALE GENOMIC DNA]</scope>
    <source>
        <strain evidence="4">ML311-T8</strain>
    </source>
</reference>
<dbReference type="Gene3D" id="3.40.50.720">
    <property type="entry name" value="NAD(P)-binding Rossmann-like Domain"/>
    <property type="match status" value="1"/>
</dbReference>
<dbReference type="InterPro" id="IPR051203">
    <property type="entry name" value="Polysaccharide_Synthase-Rel"/>
</dbReference>
<feature type="domain" description="Polysaccharide biosynthesis protein CapD-like" evidence="2">
    <location>
        <begin position="7"/>
        <end position="280"/>
    </location>
</feature>
<keyword evidence="4" id="KW-1185">Reference proteome</keyword>